<accession>A0A9P0K915</accession>
<name>A0A9P0K915_ACAOB</name>
<dbReference type="AlphaFoldDB" id="A0A9P0K915"/>
<evidence type="ECO:0000313" key="1">
    <source>
        <dbReference type="EMBL" id="CAH1970321.1"/>
    </source>
</evidence>
<proteinExistence type="predicted"/>
<dbReference type="EMBL" id="CAKOFQ010006773">
    <property type="protein sequence ID" value="CAH1970321.1"/>
    <property type="molecule type" value="Genomic_DNA"/>
</dbReference>
<protein>
    <submittedName>
        <fullName evidence="1">Uncharacterized protein</fullName>
    </submittedName>
</protein>
<keyword evidence="2" id="KW-1185">Reference proteome</keyword>
<organism evidence="1 2">
    <name type="scientific">Acanthoscelides obtectus</name>
    <name type="common">Bean weevil</name>
    <name type="synonym">Bruchus obtectus</name>
    <dbReference type="NCBI Taxonomy" id="200917"/>
    <lineage>
        <taxon>Eukaryota</taxon>
        <taxon>Metazoa</taxon>
        <taxon>Ecdysozoa</taxon>
        <taxon>Arthropoda</taxon>
        <taxon>Hexapoda</taxon>
        <taxon>Insecta</taxon>
        <taxon>Pterygota</taxon>
        <taxon>Neoptera</taxon>
        <taxon>Endopterygota</taxon>
        <taxon>Coleoptera</taxon>
        <taxon>Polyphaga</taxon>
        <taxon>Cucujiformia</taxon>
        <taxon>Chrysomeloidea</taxon>
        <taxon>Chrysomelidae</taxon>
        <taxon>Bruchinae</taxon>
        <taxon>Bruchini</taxon>
        <taxon>Acanthoscelides</taxon>
    </lineage>
</organism>
<dbReference type="OrthoDB" id="195015at2759"/>
<comment type="caution">
    <text evidence="1">The sequence shown here is derived from an EMBL/GenBank/DDBJ whole genome shotgun (WGS) entry which is preliminary data.</text>
</comment>
<dbReference type="Proteomes" id="UP001152888">
    <property type="component" value="Unassembled WGS sequence"/>
</dbReference>
<reference evidence="1" key="1">
    <citation type="submission" date="2022-03" db="EMBL/GenBank/DDBJ databases">
        <authorList>
            <person name="Sayadi A."/>
        </authorList>
    </citation>
    <scope>NUCLEOTIDE SEQUENCE</scope>
</reference>
<feature type="non-terminal residue" evidence="1">
    <location>
        <position position="55"/>
    </location>
</feature>
<sequence length="55" mass="6250">MDGIPFGHKSDSMGAACKVVRKKILEKTKIMKNVERILDPVTGEVDHLKFAYLQY</sequence>
<evidence type="ECO:0000313" key="2">
    <source>
        <dbReference type="Proteomes" id="UP001152888"/>
    </source>
</evidence>
<gene>
    <name evidence="1" type="ORF">ACAOBT_LOCUS8866</name>
</gene>